<proteinExistence type="predicted"/>
<gene>
    <name evidence="2" type="ORF">M9Y10_003278</name>
    <name evidence="3" type="ORF">M9Y10_042054</name>
    <name evidence="4" type="ORF">M9Y10_042055</name>
</gene>
<comment type="caution">
    <text evidence="2">The sequence shown here is derived from an EMBL/GenBank/DDBJ whole genome shotgun (WGS) entry which is preliminary data.</text>
</comment>
<evidence type="ECO:0000313" key="5">
    <source>
        <dbReference type="Proteomes" id="UP001470230"/>
    </source>
</evidence>
<accession>A0ABR2JPA5</accession>
<sequence length="802" mass="93137">MEAITHFFHTVPKKNKHNDIGSLSADDDNKIDESNSNINHSNVEDSGNPSNSGSNDLKKIIIHKGATHADKFKEGKQSRNHIYCGNFVEINGKIIKCQYHKRPSRYDDNHDCSQFIDEEKQRKIDNFLTEMPIVRVLDTADLSLEDHVALVCAQLNFSIRSICSNEFNDLLLHFIRAGQKSFEFGKTEKPNKIYKVRNRRQIRQRIIDLSKSSLLFQCQLTSLSNPIAAALDGGTVAHNHFVDILFNDIIHQHGTFLFKSYTMSTFTAKDYMEIGKDTIDKALEHNITVSCFVGDRLPAQMKGLDHLNPESMQNKFFDNPKYSAVLFIPCTCHIFNRSLLKITQKSANLSKCVEILCSLQVLLRKPSLYLCLKKFIPSLIETRWVFMFDVAFWAIQNKEVIDRIFKNTNSKPIKKLLNQKRFAEFKEGIPEIIRELTTILMPIKIFIDKIESNRAPLWWVKPLFDQLINHLKTCKLSLLILSNECQLIINAFQNDYKENARIELIETAYSFTSIGRNDYRKNFFKEALCDEENEYPDYPSLDFSKYLKKLNKLESDYILRSFIKEDSSSDDETQNEEEEKNDTLNIDEVIREIEEDEKKRYAKNMITIDKNSIKDKSELKQETLFNYYSVTEQTINEIDEENKSQTNNHEANSNNISNNASKLKHWRNLNEMKNESSYQCSLYCINELCKIKKFDREKKSRVRDQYKNFFQYSAEKLPNGDLIYDSNTEFWAAAVYSNSMNDIAELATTFLSIPATQAICERNISVKRSSVSKQQYKIKNDILTARARLSCLKGKIQTHIDE</sequence>
<protein>
    <recommendedName>
        <fullName evidence="6">HAT C-terminal dimerisation domain-containing protein</fullName>
    </recommendedName>
</protein>
<reference evidence="2 5" key="1">
    <citation type="submission" date="2024-04" db="EMBL/GenBank/DDBJ databases">
        <title>Tritrichomonas musculus Genome.</title>
        <authorList>
            <person name="Alves-Ferreira E."/>
            <person name="Grigg M."/>
            <person name="Lorenzi H."/>
            <person name="Galac M."/>
        </authorList>
    </citation>
    <scope>NUCLEOTIDE SEQUENCE [LARGE SCALE GENOMIC DNA]</scope>
    <source>
        <strain evidence="2 5">EAF2021</strain>
    </source>
</reference>
<evidence type="ECO:0008006" key="6">
    <source>
        <dbReference type="Google" id="ProtNLM"/>
    </source>
</evidence>
<evidence type="ECO:0000313" key="4">
    <source>
        <dbReference type="EMBL" id="KAK8886591.1"/>
    </source>
</evidence>
<dbReference type="Proteomes" id="UP001470230">
    <property type="component" value="Unassembled WGS sequence"/>
</dbReference>
<dbReference type="SUPFAM" id="SSF53098">
    <property type="entry name" value="Ribonuclease H-like"/>
    <property type="match status" value="1"/>
</dbReference>
<feature type="region of interest" description="Disordered" evidence="1">
    <location>
        <begin position="15"/>
        <end position="56"/>
    </location>
</feature>
<name>A0ABR2JPA5_9EUKA</name>
<feature type="compositionally biased region" description="Low complexity" evidence="1">
    <location>
        <begin position="46"/>
        <end position="55"/>
    </location>
</feature>
<feature type="compositionally biased region" description="Polar residues" evidence="1">
    <location>
        <begin position="34"/>
        <end position="45"/>
    </location>
</feature>
<keyword evidence="5" id="KW-1185">Reference proteome</keyword>
<evidence type="ECO:0000256" key="1">
    <source>
        <dbReference type="SAM" id="MobiDB-lite"/>
    </source>
</evidence>
<feature type="region of interest" description="Disordered" evidence="1">
    <location>
        <begin position="568"/>
        <end position="588"/>
    </location>
</feature>
<organism evidence="2 5">
    <name type="scientific">Tritrichomonas musculus</name>
    <dbReference type="NCBI Taxonomy" id="1915356"/>
    <lineage>
        <taxon>Eukaryota</taxon>
        <taxon>Metamonada</taxon>
        <taxon>Parabasalia</taxon>
        <taxon>Tritrichomonadida</taxon>
        <taxon>Tritrichomonadidae</taxon>
        <taxon>Tritrichomonas</taxon>
    </lineage>
</organism>
<evidence type="ECO:0000313" key="2">
    <source>
        <dbReference type="EMBL" id="KAK8880598.1"/>
    </source>
</evidence>
<dbReference type="EMBL" id="JAPFFF010000007">
    <property type="protein sequence ID" value="KAK8886591.1"/>
    <property type="molecule type" value="Genomic_DNA"/>
</dbReference>
<dbReference type="InterPro" id="IPR012337">
    <property type="entry name" value="RNaseH-like_sf"/>
</dbReference>
<feature type="compositionally biased region" description="Acidic residues" evidence="1">
    <location>
        <begin position="568"/>
        <end position="580"/>
    </location>
</feature>
<evidence type="ECO:0000313" key="3">
    <source>
        <dbReference type="EMBL" id="KAK8886590.1"/>
    </source>
</evidence>
<dbReference type="EMBL" id="JAPFFF010000010">
    <property type="protein sequence ID" value="KAK8880598.1"/>
    <property type="molecule type" value="Genomic_DNA"/>
</dbReference>
<dbReference type="EMBL" id="JAPFFF010000007">
    <property type="protein sequence ID" value="KAK8886590.1"/>
    <property type="molecule type" value="Genomic_DNA"/>
</dbReference>